<evidence type="ECO:0000256" key="2">
    <source>
        <dbReference type="ARBA" id="ARBA00022759"/>
    </source>
</evidence>
<dbReference type="Proteomes" id="UP000231025">
    <property type="component" value="Unassembled WGS sequence"/>
</dbReference>
<dbReference type="InterPro" id="IPR035437">
    <property type="entry name" value="SNase_OB-fold_sf"/>
</dbReference>
<name>A0A2G9Y685_9BACT</name>
<accession>A0A2G9Y685</accession>
<feature type="domain" description="TNase-like" evidence="5">
    <location>
        <begin position="38"/>
        <end position="156"/>
    </location>
</feature>
<gene>
    <name evidence="6" type="ORF">COX47_03500</name>
</gene>
<dbReference type="PANTHER" id="PTHR12302:SF3">
    <property type="entry name" value="SERINE_THREONINE-PROTEIN KINASE 31"/>
    <property type="match status" value="1"/>
</dbReference>
<organism evidence="6 7">
    <name type="scientific">Candidatus Roizmanbacteria bacterium CG23_combo_of_CG06-09_8_20_14_all_35_49</name>
    <dbReference type="NCBI Taxonomy" id="1974863"/>
    <lineage>
        <taxon>Bacteria</taxon>
        <taxon>Candidatus Roizmaniibacteriota</taxon>
    </lineage>
</organism>
<feature type="transmembrane region" description="Helical" evidence="4">
    <location>
        <begin position="14"/>
        <end position="31"/>
    </location>
</feature>
<keyword evidence="4" id="KW-0472">Membrane</keyword>
<reference evidence="6 7" key="1">
    <citation type="submission" date="2017-09" db="EMBL/GenBank/DDBJ databases">
        <title>Depth-based differentiation of microbial function through sediment-hosted aquifers and enrichment of novel symbionts in the deep terrestrial subsurface.</title>
        <authorList>
            <person name="Probst A.J."/>
            <person name="Ladd B."/>
            <person name="Jarett J.K."/>
            <person name="Geller-Mcgrath D.E."/>
            <person name="Sieber C.M."/>
            <person name="Emerson J.B."/>
            <person name="Anantharaman K."/>
            <person name="Thomas B.C."/>
            <person name="Malmstrom R."/>
            <person name="Stieglmeier M."/>
            <person name="Klingl A."/>
            <person name="Woyke T."/>
            <person name="Ryan C.M."/>
            <person name="Banfield J.F."/>
        </authorList>
    </citation>
    <scope>NUCLEOTIDE SEQUENCE [LARGE SCALE GENOMIC DNA]</scope>
    <source>
        <strain evidence="6">CG23_combo_of_CG06-09_8_20_14_all_35_49</strain>
    </source>
</reference>
<dbReference type="AlphaFoldDB" id="A0A2G9Y685"/>
<dbReference type="InterPro" id="IPR016071">
    <property type="entry name" value="Staphylococal_nuclease_OB-fold"/>
</dbReference>
<keyword evidence="1" id="KW-0540">Nuclease</keyword>
<dbReference type="GO" id="GO:0004519">
    <property type="term" value="F:endonuclease activity"/>
    <property type="evidence" value="ECO:0007669"/>
    <property type="project" value="UniProtKB-KW"/>
</dbReference>
<evidence type="ECO:0000313" key="6">
    <source>
        <dbReference type="EMBL" id="PIP14724.1"/>
    </source>
</evidence>
<evidence type="ECO:0000259" key="5">
    <source>
        <dbReference type="PROSITE" id="PS50830"/>
    </source>
</evidence>
<sequence>MFQKEKLLSFLKKLIIILFIPSILLNIFLGYKTLGQKKVNLVKVIGVIDGDTIVLENKTRLRLRQIDAPELTNCGGEQAKQFLSTLINGKLIAIEEQIPDQTGRAMALIYVDSILVNEKLLGAGWARYHSDQTTKTELLKKVADEAKINKIGIFSQLCLQEKNLKNPNCIIKGNLENKRKSGRKIYYLPNCAQYKFVKVEKDLGEQWFCTEKEAKEAGYIKAETCK</sequence>
<dbReference type="PROSITE" id="PS50830">
    <property type="entry name" value="TNASE_3"/>
    <property type="match status" value="1"/>
</dbReference>
<keyword evidence="2" id="KW-0255">Endonuclease</keyword>
<evidence type="ECO:0000256" key="4">
    <source>
        <dbReference type="SAM" id="Phobius"/>
    </source>
</evidence>
<dbReference type="GO" id="GO:0016787">
    <property type="term" value="F:hydrolase activity"/>
    <property type="evidence" value="ECO:0007669"/>
    <property type="project" value="UniProtKB-KW"/>
</dbReference>
<evidence type="ECO:0000313" key="7">
    <source>
        <dbReference type="Proteomes" id="UP000231025"/>
    </source>
</evidence>
<protein>
    <recommendedName>
        <fullName evidence="5">TNase-like domain-containing protein</fullName>
    </recommendedName>
</protein>
<comment type="caution">
    <text evidence="6">The sequence shown here is derived from an EMBL/GenBank/DDBJ whole genome shotgun (WGS) entry which is preliminary data.</text>
</comment>
<dbReference type="PANTHER" id="PTHR12302">
    <property type="entry name" value="EBNA2 BINDING PROTEIN P100"/>
    <property type="match status" value="1"/>
</dbReference>
<dbReference type="SMART" id="SM00318">
    <property type="entry name" value="SNc"/>
    <property type="match status" value="1"/>
</dbReference>
<dbReference type="Pfam" id="PF00565">
    <property type="entry name" value="SNase"/>
    <property type="match status" value="1"/>
</dbReference>
<dbReference type="Gene3D" id="2.40.50.90">
    <property type="match status" value="1"/>
</dbReference>
<proteinExistence type="predicted"/>
<keyword evidence="4" id="KW-1133">Transmembrane helix</keyword>
<dbReference type="EMBL" id="PCRE01000050">
    <property type="protein sequence ID" value="PIP14724.1"/>
    <property type="molecule type" value="Genomic_DNA"/>
</dbReference>
<evidence type="ECO:0000256" key="3">
    <source>
        <dbReference type="ARBA" id="ARBA00022801"/>
    </source>
</evidence>
<keyword evidence="4" id="KW-0812">Transmembrane</keyword>
<evidence type="ECO:0000256" key="1">
    <source>
        <dbReference type="ARBA" id="ARBA00022722"/>
    </source>
</evidence>
<dbReference type="SUPFAM" id="SSF50199">
    <property type="entry name" value="Staphylococcal nuclease"/>
    <property type="match status" value="1"/>
</dbReference>
<keyword evidence="3" id="KW-0378">Hydrolase</keyword>